<feature type="region of interest" description="Disordered" evidence="1">
    <location>
        <begin position="258"/>
        <end position="297"/>
    </location>
</feature>
<evidence type="ECO:0000256" key="2">
    <source>
        <dbReference type="SAM" id="Phobius"/>
    </source>
</evidence>
<feature type="compositionally biased region" description="Basic and acidic residues" evidence="1">
    <location>
        <begin position="89"/>
        <end position="108"/>
    </location>
</feature>
<reference evidence="3 4" key="1">
    <citation type="submission" date="2019-06" db="EMBL/GenBank/DDBJ databases">
        <title>Sequencing the genomes of 1000 actinobacteria strains.</title>
        <authorList>
            <person name="Klenk H.-P."/>
        </authorList>
    </citation>
    <scope>NUCLEOTIDE SEQUENCE [LARGE SCALE GENOMIC DNA]</scope>
    <source>
        <strain evidence="3 4">DSM 41929</strain>
    </source>
</reference>
<keyword evidence="2" id="KW-0812">Transmembrane</keyword>
<feature type="region of interest" description="Disordered" evidence="1">
    <location>
        <begin position="69"/>
        <end position="117"/>
    </location>
</feature>
<organism evidence="3 4">
    <name type="scientific">Streptomyces puniciscabiei</name>
    <dbReference type="NCBI Taxonomy" id="164348"/>
    <lineage>
        <taxon>Bacteria</taxon>
        <taxon>Bacillati</taxon>
        <taxon>Actinomycetota</taxon>
        <taxon>Actinomycetes</taxon>
        <taxon>Kitasatosporales</taxon>
        <taxon>Streptomycetaceae</taxon>
        <taxon>Streptomyces</taxon>
    </lineage>
</organism>
<keyword evidence="2" id="KW-1133">Transmembrane helix</keyword>
<accession>A0A542UFS0</accession>
<name>A0A542UFS0_9ACTN</name>
<comment type="caution">
    <text evidence="3">The sequence shown here is derived from an EMBL/GenBank/DDBJ whole genome shotgun (WGS) entry which is preliminary data.</text>
</comment>
<evidence type="ECO:0000256" key="1">
    <source>
        <dbReference type="SAM" id="MobiDB-lite"/>
    </source>
</evidence>
<dbReference type="EMBL" id="VFNX01000001">
    <property type="protein sequence ID" value="TQK97926.1"/>
    <property type="molecule type" value="Genomic_DNA"/>
</dbReference>
<evidence type="ECO:0000313" key="4">
    <source>
        <dbReference type="Proteomes" id="UP000318103"/>
    </source>
</evidence>
<evidence type="ECO:0000313" key="3">
    <source>
        <dbReference type="EMBL" id="TQK97926.1"/>
    </source>
</evidence>
<evidence type="ECO:0008006" key="5">
    <source>
        <dbReference type="Google" id="ProtNLM"/>
    </source>
</evidence>
<feature type="compositionally biased region" description="Low complexity" evidence="1">
    <location>
        <begin position="267"/>
        <end position="297"/>
    </location>
</feature>
<feature type="compositionally biased region" description="Pro residues" evidence="1">
    <location>
        <begin position="174"/>
        <end position="184"/>
    </location>
</feature>
<sequence>MIEVRHTCPHCGHGTGRLMRVDHEGVSNCARCHRSDWSRRFPFPEPDPHRAQQEARRAELNALFSDWLSRNKQSTRDKTPEPITLPPPRRPEMKRERLVEHVPDRKPTESNTAQDTKNRVRKSLLGYGGLLVGLVAWFAIVAGVADGDQVKAASAKPTASPGVSARPSVKSSVPPSPSQQPAPTEPVRDYQDWDLAKAVADAHKRHARSVTYTDLSDLNRSPVHLGNWKVCSQWPDAGANSTGTVTFAVLKTNEACAWPPLPDSGHDSSSNGSSGSSSGGSTSTSAGSPASGSSTTTQLCSIRSNAGNCYHAGQFCRRIDVGATTTDAAGREITCDYEAGANRWHY</sequence>
<feature type="region of interest" description="Disordered" evidence="1">
    <location>
        <begin position="155"/>
        <end position="188"/>
    </location>
</feature>
<feature type="compositionally biased region" description="Low complexity" evidence="1">
    <location>
        <begin position="164"/>
        <end position="173"/>
    </location>
</feature>
<keyword evidence="4" id="KW-1185">Reference proteome</keyword>
<feature type="transmembrane region" description="Helical" evidence="2">
    <location>
        <begin position="124"/>
        <end position="145"/>
    </location>
</feature>
<keyword evidence="2" id="KW-0472">Membrane</keyword>
<proteinExistence type="predicted"/>
<dbReference type="AlphaFoldDB" id="A0A542UFS0"/>
<gene>
    <name evidence="3" type="ORF">FB563_2920</name>
</gene>
<dbReference type="Proteomes" id="UP000318103">
    <property type="component" value="Unassembled WGS sequence"/>
</dbReference>
<protein>
    <recommendedName>
        <fullName evidence="5">PASTA domain-containing protein</fullName>
    </recommendedName>
</protein>